<evidence type="ECO:0000313" key="3">
    <source>
        <dbReference type="Proteomes" id="UP000076858"/>
    </source>
</evidence>
<gene>
    <name evidence="2" type="ORF">APZ42_002255</name>
</gene>
<protein>
    <submittedName>
        <fullName evidence="2">Uncharacterized protein</fullName>
    </submittedName>
</protein>
<name>A0A164IE62_9CRUS</name>
<feature type="compositionally biased region" description="Low complexity" evidence="1">
    <location>
        <begin position="27"/>
        <end position="39"/>
    </location>
</feature>
<comment type="caution">
    <text evidence="2">The sequence shown here is derived from an EMBL/GenBank/DDBJ whole genome shotgun (WGS) entry which is preliminary data.</text>
</comment>
<feature type="region of interest" description="Disordered" evidence="1">
    <location>
        <begin position="1"/>
        <end position="39"/>
    </location>
</feature>
<dbReference type="AlphaFoldDB" id="A0A164IE62"/>
<keyword evidence="3" id="KW-1185">Reference proteome</keyword>
<accession>A0A164IE62</accession>
<feature type="non-terminal residue" evidence="2">
    <location>
        <position position="1"/>
    </location>
</feature>
<proteinExistence type="predicted"/>
<sequence>RTLGGARSGAVDSPRDNARARRRLAAHPRIPSHAPAAPPAVARAPLKPFVIEVTDADTGRPVPLVELRTTNHLRYVTDNAGVIAFDEPGLLGTEVFFSVVSHGYEVPKDGFGIRGVRLTTKPGETGKVKLKRLNIAERLHRVTGDGVFAESIKAGRE</sequence>
<dbReference type="Proteomes" id="UP000076858">
    <property type="component" value="Unassembled WGS sequence"/>
</dbReference>
<dbReference type="EMBL" id="LRGB01007467">
    <property type="protein sequence ID" value="KZS01163.1"/>
    <property type="molecule type" value="Genomic_DNA"/>
</dbReference>
<feature type="non-terminal residue" evidence="2">
    <location>
        <position position="157"/>
    </location>
</feature>
<evidence type="ECO:0000313" key="2">
    <source>
        <dbReference type="EMBL" id="KZS01163.1"/>
    </source>
</evidence>
<organism evidence="2 3">
    <name type="scientific">Daphnia magna</name>
    <dbReference type="NCBI Taxonomy" id="35525"/>
    <lineage>
        <taxon>Eukaryota</taxon>
        <taxon>Metazoa</taxon>
        <taxon>Ecdysozoa</taxon>
        <taxon>Arthropoda</taxon>
        <taxon>Crustacea</taxon>
        <taxon>Branchiopoda</taxon>
        <taxon>Diplostraca</taxon>
        <taxon>Cladocera</taxon>
        <taxon>Anomopoda</taxon>
        <taxon>Daphniidae</taxon>
        <taxon>Daphnia</taxon>
    </lineage>
</organism>
<reference evidence="2 3" key="1">
    <citation type="submission" date="2016-03" db="EMBL/GenBank/DDBJ databases">
        <title>EvidentialGene: Evidence-directed Construction of Genes on Genomes.</title>
        <authorList>
            <person name="Gilbert D.G."/>
            <person name="Choi J.-H."/>
            <person name="Mockaitis K."/>
            <person name="Colbourne J."/>
            <person name="Pfrender M."/>
        </authorList>
    </citation>
    <scope>NUCLEOTIDE SEQUENCE [LARGE SCALE GENOMIC DNA]</scope>
    <source>
        <strain evidence="2 3">Xinb3</strain>
        <tissue evidence="2">Complete organism</tissue>
    </source>
</reference>
<evidence type="ECO:0000256" key="1">
    <source>
        <dbReference type="SAM" id="MobiDB-lite"/>
    </source>
</evidence>